<dbReference type="InterPro" id="IPR006764">
    <property type="entry name" value="SAM_dep_MeTrfase_SAV2177_type"/>
</dbReference>
<sequence>MPAHDPLSGTRPAVLPSDFDRPSIARVYDALMGGQDNYAVDRAVLRQILDIAPGSPEMAKEVRGWLVRAVRFLTERMGIDQFLDLGSGFPTVENTHQVAQRYNAEAHVVYVDNDPVVQAHARALLVENDHTHISGSDLLDPDATLADETLVRNLDFRRPVGLIMCAVIHHIADLEQARHVVKTYVEAMAPGSYLVLLHQHNPADGSEAAEVAASLEKRFCGTGLDTLYRTREEIEPFFDGLELVRPGLTHPHEWWPDGPRLAKLTPVNYTSLAGVARIP</sequence>
<dbReference type="Proteomes" id="UP001597419">
    <property type="component" value="Unassembled WGS sequence"/>
</dbReference>
<organism evidence="1 2">
    <name type="scientific">Amycolatopsis samaneae</name>
    <dbReference type="NCBI Taxonomy" id="664691"/>
    <lineage>
        <taxon>Bacteria</taxon>
        <taxon>Bacillati</taxon>
        <taxon>Actinomycetota</taxon>
        <taxon>Actinomycetes</taxon>
        <taxon>Pseudonocardiales</taxon>
        <taxon>Pseudonocardiaceae</taxon>
        <taxon>Amycolatopsis</taxon>
    </lineage>
</organism>
<dbReference type="PIRSF" id="PIRSF017393">
    <property type="entry name" value="MTase_SAV2177"/>
    <property type="match status" value="1"/>
</dbReference>
<comment type="caution">
    <text evidence="1">The sequence shown here is derived from an EMBL/GenBank/DDBJ whole genome shotgun (WGS) entry which is preliminary data.</text>
</comment>
<keyword evidence="1" id="KW-0808">Transferase</keyword>
<proteinExistence type="predicted"/>
<keyword evidence="2" id="KW-1185">Reference proteome</keyword>
<evidence type="ECO:0000313" key="2">
    <source>
        <dbReference type="Proteomes" id="UP001597419"/>
    </source>
</evidence>
<dbReference type="GO" id="GO:0008168">
    <property type="term" value="F:methyltransferase activity"/>
    <property type="evidence" value="ECO:0007669"/>
    <property type="project" value="UniProtKB-KW"/>
</dbReference>
<dbReference type="GO" id="GO:0032259">
    <property type="term" value="P:methylation"/>
    <property type="evidence" value="ECO:0007669"/>
    <property type="project" value="UniProtKB-KW"/>
</dbReference>
<keyword evidence="1" id="KW-0489">Methyltransferase</keyword>
<protein>
    <submittedName>
        <fullName evidence="1">SAM-dependent methyltransferase</fullName>
        <ecNumber evidence="1">2.1.1.-</ecNumber>
    </submittedName>
</protein>
<dbReference type="EMBL" id="JBHUKU010000003">
    <property type="protein sequence ID" value="MFD2458086.1"/>
    <property type="molecule type" value="Genomic_DNA"/>
</dbReference>
<reference evidence="2" key="1">
    <citation type="journal article" date="2019" name="Int. J. Syst. Evol. Microbiol.">
        <title>The Global Catalogue of Microorganisms (GCM) 10K type strain sequencing project: providing services to taxonomists for standard genome sequencing and annotation.</title>
        <authorList>
            <consortium name="The Broad Institute Genomics Platform"/>
            <consortium name="The Broad Institute Genome Sequencing Center for Infectious Disease"/>
            <person name="Wu L."/>
            <person name="Ma J."/>
        </authorList>
    </citation>
    <scope>NUCLEOTIDE SEQUENCE [LARGE SCALE GENOMIC DNA]</scope>
    <source>
        <strain evidence="2">CGMCC 4.7643</strain>
    </source>
</reference>
<dbReference type="Gene3D" id="3.40.50.150">
    <property type="entry name" value="Vaccinia Virus protein VP39"/>
    <property type="match status" value="1"/>
</dbReference>
<name>A0ABW5G994_9PSEU</name>
<evidence type="ECO:0000313" key="1">
    <source>
        <dbReference type="EMBL" id="MFD2458086.1"/>
    </source>
</evidence>
<gene>
    <name evidence="1" type="ORF">ACFSYJ_05735</name>
</gene>
<dbReference type="EC" id="2.1.1.-" evidence="1"/>
<dbReference type="InterPro" id="IPR029063">
    <property type="entry name" value="SAM-dependent_MTases_sf"/>
</dbReference>
<dbReference type="SUPFAM" id="SSF53335">
    <property type="entry name" value="S-adenosyl-L-methionine-dependent methyltransferases"/>
    <property type="match status" value="1"/>
</dbReference>
<dbReference type="RefSeq" id="WP_345395562.1">
    <property type="nucleotide sequence ID" value="NZ_BAABHG010000007.1"/>
</dbReference>
<dbReference type="Pfam" id="PF04672">
    <property type="entry name" value="Methyltransf_19"/>
    <property type="match status" value="1"/>
</dbReference>
<accession>A0ABW5G994</accession>